<dbReference type="Pfam" id="PF25318">
    <property type="entry name" value="WHD_GDS1"/>
    <property type="match status" value="1"/>
</dbReference>
<dbReference type="EMBL" id="JAVRRG010000003">
    <property type="protein sequence ID" value="KAK5102207.1"/>
    <property type="molecule type" value="Genomic_DNA"/>
</dbReference>
<feature type="region of interest" description="Disordered" evidence="1">
    <location>
        <begin position="217"/>
        <end position="293"/>
    </location>
</feature>
<organism evidence="3 4">
    <name type="scientific">Lithohypha guttulata</name>
    <dbReference type="NCBI Taxonomy" id="1690604"/>
    <lineage>
        <taxon>Eukaryota</taxon>
        <taxon>Fungi</taxon>
        <taxon>Dikarya</taxon>
        <taxon>Ascomycota</taxon>
        <taxon>Pezizomycotina</taxon>
        <taxon>Eurotiomycetes</taxon>
        <taxon>Chaetothyriomycetidae</taxon>
        <taxon>Chaetothyriales</taxon>
        <taxon>Trichomeriaceae</taxon>
        <taxon>Lithohypha</taxon>
    </lineage>
</organism>
<evidence type="ECO:0000259" key="2">
    <source>
        <dbReference type="Pfam" id="PF25318"/>
    </source>
</evidence>
<evidence type="ECO:0000256" key="1">
    <source>
        <dbReference type="SAM" id="MobiDB-lite"/>
    </source>
</evidence>
<proteinExistence type="predicted"/>
<keyword evidence="4" id="KW-1185">Reference proteome</keyword>
<feature type="region of interest" description="Disordered" evidence="1">
    <location>
        <begin position="1"/>
        <end position="72"/>
    </location>
</feature>
<reference evidence="3 4" key="1">
    <citation type="submission" date="2023-08" db="EMBL/GenBank/DDBJ databases">
        <title>Black Yeasts Isolated from many extreme environments.</title>
        <authorList>
            <person name="Coleine C."/>
            <person name="Stajich J.E."/>
            <person name="Selbmann L."/>
        </authorList>
    </citation>
    <scope>NUCLEOTIDE SEQUENCE [LARGE SCALE GENOMIC DNA]</scope>
    <source>
        <strain evidence="3 4">CCFEE 5885</strain>
    </source>
</reference>
<dbReference type="Proteomes" id="UP001345013">
    <property type="component" value="Unassembled WGS sequence"/>
</dbReference>
<gene>
    <name evidence="3" type="ORF">LTR24_000440</name>
</gene>
<sequence length="404" mass="44909">MPYNTRRKSLSLPSLGVQLPNSRPHRSSSKPDSPEQHPRDAVPPAKRVKREHDSPSPLPSPRRTPSTDLTASKPQAIPTRIGAHTPPPSPGDVVAYRKIDFDGIKDDVVISVIEQLEKTGNRPHLIKELATVLLTTNRNLAQSANPAALLSSRLTQYMRRPWTALSPCPIAKELVPVHPRKVFFFLTTQPRGQLPANSDDIITPVLVDIKRLTPSISDPSIEEEEMDRHERMRFSPSPEVDLFSPELDNSSPVPPTPGSPFNSHSLPEDPMPIPQPRPRAVNRAPSPGLEADERGFTETASAVRASRLLQQTSDLQINIAAPIENLPQRPDHDFGMELFGRSHGGLSVLEQHKHMMSSPMMVPKHNSTLQILDIDTDMDDVSWNIKSPETTSFDEIDQMFDDLN</sequence>
<dbReference type="InterPro" id="IPR057511">
    <property type="entry name" value="WH_GDS1"/>
</dbReference>
<comment type="caution">
    <text evidence="3">The sequence shown here is derived from an EMBL/GenBank/DDBJ whole genome shotgun (WGS) entry which is preliminary data.</text>
</comment>
<evidence type="ECO:0000313" key="4">
    <source>
        <dbReference type="Proteomes" id="UP001345013"/>
    </source>
</evidence>
<accession>A0ABR0KNS5</accession>
<protein>
    <recommendedName>
        <fullName evidence="2">GDS1 winged helix domain-containing protein</fullName>
    </recommendedName>
</protein>
<feature type="domain" description="GDS1 winged helix" evidence="2">
    <location>
        <begin position="101"/>
        <end position="191"/>
    </location>
</feature>
<evidence type="ECO:0000313" key="3">
    <source>
        <dbReference type="EMBL" id="KAK5102207.1"/>
    </source>
</evidence>
<name>A0ABR0KNS5_9EURO</name>